<dbReference type="AlphaFoldDB" id="A0A6S6S733"/>
<dbReference type="PANTHER" id="PTHR38776:SF1">
    <property type="entry name" value="MLTA-INTERACTING PROTEIN-RELATED"/>
    <property type="match status" value="1"/>
</dbReference>
<evidence type="ECO:0000256" key="1">
    <source>
        <dbReference type="ARBA" id="ARBA00004442"/>
    </source>
</evidence>
<evidence type="ECO:0000256" key="3">
    <source>
        <dbReference type="ARBA" id="ARBA00022729"/>
    </source>
</evidence>
<dbReference type="InterPro" id="IPR010583">
    <property type="entry name" value="MipA"/>
</dbReference>
<keyword evidence="4" id="KW-0472">Membrane</keyword>
<keyword evidence="5" id="KW-0998">Cell outer membrane</keyword>
<comment type="similarity">
    <text evidence="2">Belongs to the MipA/OmpV family.</text>
</comment>
<evidence type="ECO:0000256" key="4">
    <source>
        <dbReference type="ARBA" id="ARBA00023136"/>
    </source>
</evidence>
<sequence length="178" mass="19448">PNLRMEVIGKLENRGYDGGKVDSLKGMADRDASVDVGGRMALHTDMGLFSIDATTDASGTHKGHAVDLRFGPDLYKQKWNGSRELSVGMLAGVKWESDEVVNYYYGVRDSEATASRAAYQGKAAITPYLGLDAQLSLTPHITLEGNILYRKNPDEITDSPIVDDSQSVEANVGLTYWF</sequence>
<organism evidence="6">
    <name type="scientific">uncultured Thiotrichaceae bacterium</name>
    <dbReference type="NCBI Taxonomy" id="298394"/>
    <lineage>
        <taxon>Bacteria</taxon>
        <taxon>Pseudomonadati</taxon>
        <taxon>Pseudomonadota</taxon>
        <taxon>Gammaproteobacteria</taxon>
        <taxon>Thiotrichales</taxon>
        <taxon>Thiotrichaceae</taxon>
        <taxon>environmental samples</taxon>
    </lineage>
</organism>
<name>A0A6S6S733_9GAMM</name>
<reference evidence="6" key="1">
    <citation type="submission" date="2020-01" db="EMBL/GenBank/DDBJ databases">
        <authorList>
            <person name="Meier V. D."/>
            <person name="Meier V D."/>
        </authorList>
    </citation>
    <scope>NUCLEOTIDE SEQUENCE</scope>
    <source>
        <strain evidence="6">HLG_WM_MAG_08</strain>
    </source>
</reference>
<protein>
    <recommendedName>
        <fullName evidence="7">MipA/OmpV family protein</fullName>
    </recommendedName>
</protein>
<comment type="subcellular location">
    <subcellularLocation>
        <location evidence="1">Cell outer membrane</location>
    </subcellularLocation>
</comment>
<keyword evidence="3" id="KW-0732">Signal</keyword>
<dbReference type="GO" id="GO:0009252">
    <property type="term" value="P:peptidoglycan biosynthetic process"/>
    <property type="evidence" value="ECO:0007669"/>
    <property type="project" value="TreeGrafter"/>
</dbReference>
<evidence type="ECO:0008006" key="7">
    <source>
        <dbReference type="Google" id="ProtNLM"/>
    </source>
</evidence>
<dbReference type="PANTHER" id="PTHR38776">
    <property type="entry name" value="MLTA-INTERACTING PROTEIN-RELATED"/>
    <property type="match status" value="1"/>
</dbReference>
<gene>
    <name evidence="6" type="ORF">HELGO_WM68243</name>
</gene>
<accession>A0A6S6S733</accession>
<evidence type="ECO:0000256" key="5">
    <source>
        <dbReference type="ARBA" id="ARBA00023237"/>
    </source>
</evidence>
<feature type="non-terminal residue" evidence="6">
    <location>
        <position position="1"/>
    </location>
</feature>
<dbReference type="GO" id="GO:0009279">
    <property type="term" value="C:cell outer membrane"/>
    <property type="evidence" value="ECO:0007669"/>
    <property type="project" value="UniProtKB-SubCell"/>
</dbReference>
<dbReference type="EMBL" id="CACVAV010000005">
    <property type="protein sequence ID" value="CAA6800196.1"/>
    <property type="molecule type" value="Genomic_DNA"/>
</dbReference>
<evidence type="ECO:0000313" key="6">
    <source>
        <dbReference type="EMBL" id="CAA6800196.1"/>
    </source>
</evidence>
<evidence type="ECO:0000256" key="2">
    <source>
        <dbReference type="ARBA" id="ARBA00005722"/>
    </source>
</evidence>
<dbReference type="Pfam" id="PF06629">
    <property type="entry name" value="MipA"/>
    <property type="match status" value="1"/>
</dbReference>
<proteinExistence type="inferred from homology"/>